<evidence type="ECO:0000313" key="4">
    <source>
        <dbReference type="Proteomes" id="UP000054843"/>
    </source>
</evidence>
<dbReference type="AlphaFoldDB" id="A0A0V1M3Z6"/>
<gene>
    <name evidence="3" type="ORF">T10_10120</name>
    <name evidence="2" type="ORF">T10_1971</name>
    <name evidence="1" type="ORF">T10_5291</name>
</gene>
<evidence type="ECO:0000313" key="2">
    <source>
        <dbReference type="EMBL" id="KRZ66440.1"/>
    </source>
</evidence>
<accession>A0A0V1M3Z6</accession>
<reference evidence="2 4" key="1">
    <citation type="submission" date="2015-01" db="EMBL/GenBank/DDBJ databases">
        <title>Evolution of Trichinella species and genotypes.</title>
        <authorList>
            <person name="Korhonen P.K."/>
            <person name="Edoardo P."/>
            <person name="Giuseppe L.R."/>
            <person name="Gasser R.B."/>
        </authorList>
    </citation>
    <scope>NUCLEOTIDE SEQUENCE [LARGE SCALE GENOMIC DNA]</scope>
    <source>
        <strain evidence="2">ISS1980</strain>
    </source>
</reference>
<evidence type="ECO:0000313" key="3">
    <source>
        <dbReference type="EMBL" id="KRZ75993.1"/>
    </source>
</evidence>
<proteinExistence type="predicted"/>
<dbReference type="EMBL" id="JYDO01000342">
    <property type="protein sequence ID" value="KRZ65513.1"/>
    <property type="molecule type" value="Genomic_DNA"/>
</dbReference>
<evidence type="ECO:0000313" key="1">
    <source>
        <dbReference type="EMBL" id="KRZ65513.1"/>
    </source>
</evidence>
<protein>
    <submittedName>
        <fullName evidence="2">Uncharacterized protein</fullName>
    </submittedName>
</protein>
<dbReference type="Proteomes" id="UP000054843">
    <property type="component" value="Unassembled WGS sequence"/>
</dbReference>
<dbReference type="EMBL" id="JYDO01000243">
    <property type="protein sequence ID" value="KRZ66440.1"/>
    <property type="molecule type" value="Genomic_DNA"/>
</dbReference>
<keyword evidence="4" id="KW-1185">Reference proteome</keyword>
<sequence>MTCIDDDGYHIYHVDLWDRQFRDGFKLKMNAARRPLTYMASCPGLGEGCRSQP</sequence>
<name>A0A0V1M3Z6_9BILA</name>
<organism evidence="2 4">
    <name type="scientific">Trichinella papuae</name>
    <dbReference type="NCBI Taxonomy" id="268474"/>
    <lineage>
        <taxon>Eukaryota</taxon>
        <taxon>Metazoa</taxon>
        <taxon>Ecdysozoa</taxon>
        <taxon>Nematoda</taxon>
        <taxon>Enoplea</taxon>
        <taxon>Dorylaimia</taxon>
        <taxon>Trichinellida</taxon>
        <taxon>Trichinellidae</taxon>
        <taxon>Trichinella</taxon>
    </lineage>
</organism>
<dbReference type="EMBL" id="JYDO01000032">
    <property type="protein sequence ID" value="KRZ75993.1"/>
    <property type="molecule type" value="Genomic_DNA"/>
</dbReference>
<comment type="caution">
    <text evidence="2">The sequence shown here is derived from an EMBL/GenBank/DDBJ whole genome shotgun (WGS) entry which is preliminary data.</text>
</comment>